<feature type="domain" description="Kinesin motor" evidence="6">
    <location>
        <begin position="1"/>
        <end position="158"/>
    </location>
</feature>
<evidence type="ECO:0000256" key="2">
    <source>
        <dbReference type="ARBA" id="ARBA00023054"/>
    </source>
</evidence>
<evidence type="ECO:0000259" key="6">
    <source>
        <dbReference type="PROSITE" id="PS50067"/>
    </source>
</evidence>
<evidence type="ECO:0000313" key="7">
    <source>
        <dbReference type="EMBL" id="CAG7836612.1"/>
    </source>
</evidence>
<sequence>LTRVEVTEEIGLVDLLWEGERRRAIGTTGSNRRSSRSHAIWTLYLTYRDGPDYQNLITNQVHLVDLAGSEKADLSATKHLLAEGADINRSLVSLGNVISSLAEKLQYIPYRDSALTWLLKDSLGGNANTSIIITASPASCSHAQTLNSLRFAQRARLVENKPEVNLTSCPNRTSSESYIASIFDIRKDISRLANILKVAQNNGGILRGLTPRNGWNRLITAIESWNHVQERHSKTLNRASSTETTTASTMTSSSVKSLDVMVQVTKKRSQVITYFSYLYKS</sequence>
<keyword evidence="3" id="KW-0505">Motor protein</keyword>
<comment type="similarity">
    <text evidence="5">Belongs to the TRAFAC class myosin-kinesin ATPase superfamily. Kinesin family.</text>
</comment>
<evidence type="ECO:0000256" key="4">
    <source>
        <dbReference type="ARBA" id="ARBA00023212"/>
    </source>
</evidence>
<dbReference type="InterPro" id="IPR001752">
    <property type="entry name" value="Kinesin_motor_dom"/>
</dbReference>
<dbReference type="Proteomes" id="UP000708208">
    <property type="component" value="Unassembled WGS sequence"/>
</dbReference>
<dbReference type="GO" id="GO:0003777">
    <property type="term" value="F:microtubule motor activity"/>
    <property type="evidence" value="ECO:0007669"/>
    <property type="project" value="InterPro"/>
</dbReference>
<comment type="subcellular location">
    <subcellularLocation>
        <location evidence="1">Cytoplasm</location>
        <location evidence="1">Cytoskeleton</location>
    </subcellularLocation>
</comment>
<evidence type="ECO:0000256" key="3">
    <source>
        <dbReference type="ARBA" id="ARBA00023175"/>
    </source>
</evidence>
<keyword evidence="2" id="KW-0175">Coiled coil</keyword>
<dbReference type="InterPro" id="IPR027640">
    <property type="entry name" value="Kinesin-like_fam"/>
</dbReference>
<dbReference type="GO" id="GO:0008017">
    <property type="term" value="F:microtubule binding"/>
    <property type="evidence" value="ECO:0007669"/>
    <property type="project" value="InterPro"/>
</dbReference>
<keyword evidence="8" id="KW-1185">Reference proteome</keyword>
<feature type="non-terminal residue" evidence="7">
    <location>
        <position position="1"/>
    </location>
</feature>
<evidence type="ECO:0000256" key="5">
    <source>
        <dbReference type="PROSITE-ProRule" id="PRU00283"/>
    </source>
</evidence>
<dbReference type="GO" id="GO:0007018">
    <property type="term" value="P:microtubule-based movement"/>
    <property type="evidence" value="ECO:0007669"/>
    <property type="project" value="InterPro"/>
</dbReference>
<dbReference type="PROSITE" id="PS50067">
    <property type="entry name" value="KINESIN_MOTOR_2"/>
    <property type="match status" value="1"/>
</dbReference>
<comment type="caution">
    <text evidence="5">Lacks conserved residue(s) required for the propagation of feature annotation.</text>
</comment>
<organism evidence="7 8">
    <name type="scientific">Allacma fusca</name>
    <dbReference type="NCBI Taxonomy" id="39272"/>
    <lineage>
        <taxon>Eukaryota</taxon>
        <taxon>Metazoa</taxon>
        <taxon>Ecdysozoa</taxon>
        <taxon>Arthropoda</taxon>
        <taxon>Hexapoda</taxon>
        <taxon>Collembola</taxon>
        <taxon>Symphypleona</taxon>
        <taxon>Sminthuridae</taxon>
        <taxon>Allacma</taxon>
    </lineage>
</organism>
<protein>
    <recommendedName>
        <fullName evidence="6">Kinesin motor domain-containing protein</fullName>
    </recommendedName>
</protein>
<dbReference type="EMBL" id="CAJVCH010571094">
    <property type="protein sequence ID" value="CAG7836612.1"/>
    <property type="molecule type" value="Genomic_DNA"/>
</dbReference>
<dbReference type="SMART" id="SM00129">
    <property type="entry name" value="KISc"/>
    <property type="match status" value="1"/>
</dbReference>
<accession>A0A8J2LHS0</accession>
<dbReference type="GO" id="GO:0005524">
    <property type="term" value="F:ATP binding"/>
    <property type="evidence" value="ECO:0007669"/>
    <property type="project" value="InterPro"/>
</dbReference>
<keyword evidence="4" id="KW-0963">Cytoplasm</keyword>
<dbReference type="AlphaFoldDB" id="A0A8J2LHS0"/>
<gene>
    <name evidence="7" type="ORF">AFUS01_LOCUS45842</name>
</gene>
<reference evidence="7" key="1">
    <citation type="submission" date="2021-06" db="EMBL/GenBank/DDBJ databases">
        <authorList>
            <person name="Hodson N. C."/>
            <person name="Mongue J. A."/>
            <person name="Jaron S. K."/>
        </authorList>
    </citation>
    <scope>NUCLEOTIDE SEQUENCE</scope>
</reference>
<evidence type="ECO:0000256" key="1">
    <source>
        <dbReference type="ARBA" id="ARBA00004245"/>
    </source>
</evidence>
<dbReference type="OrthoDB" id="3176171at2759"/>
<evidence type="ECO:0000313" key="8">
    <source>
        <dbReference type="Proteomes" id="UP000708208"/>
    </source>
</evidence>
<name>A0A8J2LHS0_9HEXA</name>
<comment type="caution">
    <text evidence="7">The sequence shown here is derived from an EMBL/GenBank/DDBJ whole genome shotgun (WGS) entry which is preliminary data.</text>
</comment>
<dbReference type="GO" id="GO:0015630">
    <property type="term" value="C:microtubule cytoskeleton"/>
    <property type="evidence" value="ECO:0007669"/>
    <property type="project" value="UniProtKB-ARBA"/>
</dbReference>
<dbReference type="PANTHER" id="PTHR47968">
    <property type="entry name" value="CENTROMERE PROTEIN E"/>
    <property type="match status" value="1"/>
</dbReference>
<dbReference type="Pfam" id="PF00225">
    <property type="entry name" value="Kinesin"/>
    <property type="match status" value="1"/>
</dbReference>
<keyword evidence="4" id="KW-0206">Cytoskeleton</keyword>
<dbReference type="PANTHER" id="PTHR47968:SF75">
    <property type="entry name" value="CENTROMERE-ASSOCIATED PROTEIN E"/>
    <property type="match status" value="1"/>
</dbReference>
<proteinExistence type="inferred from homology"/>